<keyword evidence="4" id="KW-0560">Oxidoreductase</keyword>
<keyword evidence="5" id="KW-0443">Lipid metabolism</keyword>
<evidence type="ECO:0000256" key="8">
    <source>
        <dbReference type="ARBA" id="ARBA00066536"/>
    </source>
</evidence>
<evidence type="ECO:0000256" key="3">
    <source>
        <dbReference type="ARBA" id="ARBA00022827"/>
    </source>
</evidence>
<evidence type="ECO:0000259" key="10">
    <source>
        <dbReference type="Pfam" id="PF00890"/>
    </source>
</evidence>
<dbReference type="GO" id="GO:0008202">
    <property type="term" value="P:steroid metabolic process"/>
    <property type="evidence" value="ECO:0007669"/>
    <property type="project" value="UniProtKB-KW"/>
</dbReference>
<proteinExistence type="inferred from homology"/>
<accession>A0A8J3J451</accession>
<dbReference type="Pfam" id="PF00890">
    <property type="entry name" value="FAD_binding_2"/>
    <property type="match status" value="1"/>
</dbReference>
<comment type="similarity">
    <text evidence="7">Belongs to the FAD-dependent oxidoreductase 2 family. 3-oxosteroid dehydrogenase subfamily.</text>
</comment>
<keyword evidence="5" id="KW-0753">Steroid metabolism</keyword>
<evidence type="ECO:0000256" key="9">
    <source>
        <dbReference type="ARBA" id="ARBA00069709"/>
    </source>
</evidence>
<dbReference type="PRINTS" id="PR00411">
    <property type="entry name" value="PNDRDTASEI"/>
</dbReference>
<evidence type="ECO:0000256" key="6">
    <source>
        <dbReference type="ARBA" id="ARBA00051951"/>
    </source>
</evidence>
<dbReference type="Proteomes" id="UP000612808">
    <property type="component" value="Unassembled WGS sequence"/>
</dbReference>
<comment type="caution">
    <text evidence="11">The sequence shown here is derived from an EMBL/GenBank/DDBJ whole genome shotgun (WGS) entry which is preliminary data.</text>
</comment>
<evidence type="ECO:0000313" key="11">
    <source>
        <dbReference type="EMBL" id="GID09774.1"/>
    </source>
</evidence>
<feature type="domain" description="FAD-dependent oxidoreductase 2 FAD-binding" evidence="10">
    <location>
        <begin position="11"/>
        <end position="533"/>
    </location>
</feature>
<dbReference type="GO" id="GO:0047571">
    <property type="term" value="F:3-oxosteroid 1-dehydrogenase activity"/>
    <property type="evidence" value="ECO:0007669"/>
    <property type="project" value="UniProtKB-EC"/>
</dbReference>
<dbReference type="EMBL" id="BOMB01000003">
    <property type="protein sequence ID" value="GID09774.1"/>
    <property type="molecule type" value="Genomic_DNA"/>
</dbReference>
<keyword evidence="2" id="KW-0285">Flavoprotein</keyword>
<dbReference type="RefSeq" id="WP_203654763.1">
    <property type="nucleotide sequence ID" value="NZ_BAAAZM010000002.1"/>
</dbReference>
<dbReference type="InterPro" id="IPR003953">
    <property type="entry name" value="FAD-dep_OxRdtase_2_FAD-bd"/>
</dbReference>
<comment type="cofactor">
    <cofactor evidence="1">
        <name>FAD</name>
        <dbReference type="ChEBI" id="CHEBI:57692"/>
    </cofactor>
</comment>
<reference evidence="11" key="1">
    <citation type="submission" date="2021-01" db="EMBL/GenBank/DDBJ databases">
        <title>Whole genome shotgun sequence of Actinocatenispora rupis NBRC 107355.</title>
        <authorList>
            <person name="Komaki H."/>
            <person name="Tamura T."/>
        </authorList>
    </citation>
    <scope>NUCLEOTIDE SEQUENCE</scope>
    <source>
        <strain evidence="11">NBRC 107355</strain>
    </source>
</reference>
<keyword evidence="12" id="KW-1185">Reference proteome</keyword>
<dbReference type="EC" id="1.3.99.4" evidence="8"/>
<dbReference type="PANTHER" id="PTHR43400">
    <property type="entry name" value="FUMARATE REDUCTASE"/>
    <property type="match status" value="1"/>
</dbReference>
<dbReference type="SUPFAM" id="SSF56425">
    <property type="entry name" value="Succinate dehydrogenase/fumarate reductase flavoprotein, catalytic domain"/>
    <property type="match status" value="1"/>
</dbReference>
<organism evidence="11 12">
    <name type="scientific">Actinocatenispora rupis</name>
    <dbReference type="NCBI Taxonomy" id="519421"/>
    <lineage>
        <taxon>Bacteria</taxon>
        <taxon>Bacillati</taxon>
        <taxon>Actinomycetota</taxon>
        <taxon>Actinomycetes</taxon>
        <taxon>Micromonosporales</taxon>
        <taxon>Micromonosporaceae</taxon>
        <taxon>Actinocatenispora</taxon>
    </lineage>
</organism>
<dbReference type="InterPro" id="IPR036188">
    <property type="entry name" value="FAD/NAD-bd_sf"/>
</dbReference>
<gene>
    <name evidence="11" type="ORF">Aru02nite_06630</name>
</gene>
<evidence type="ECO:0000256" key="4">
    <source>
        <dbReference type="ARBA" id="ARBA00023002"/>
    </source>
</evidence>
<sequence>MAGTERRSGYDVVVVGSGGGGLTAALTAALRGLSAVVVEKTDVYGGTTALSGGALWIPDNHLLHAAGVPDSYERARRYLDATVGDRVPRERTDAYLRRGPEMLRFLAERTEWLRFAYVPGYPDYYPERPGGMPEGRSVEAELIDGRLLGPDRAALRPPSIDTKGFAMSAAEFHDVTMVTRTWRGRARSLTLGARLVRARATGYDPLTLGQALVARLRLALRDADVPVLLGTELVELTTDERAHVTGVRVRDRHGARTITARRGVILAAGGFSRSAPMRDEYLPHPTDVAWTSAPEGQTGDAIRLGVGLGAAADLMDRVWGAPSLLPPGAAPFFLVSDRGIPNLIVVDAGGERYLNESLPYHEFVDRMYAAGAVPYSWAVFDRRAKNRYVVAGTFPRQPFPARWYESGFVRTGRSIADLADRIDVPAATLRRTIARYNDLARAGRDTDFGRGDSAYDRYYGDPTLHNPNLLPLTTPPLYAVRVYPGDIGTKGGLVTDPDGRVLRPNGTPIAGLYATGNTSAAVMGETYPGPGATIGPAMVFGYAAAQDL</sequence>
<dbReference type="Gene3D" id="3.50.50.60">
    <property type="entry name" value="FAD/NAD(P)-binding domain"/>
    <property type="match status" value="2"/>
</dbReference>
<evidence type="ECO:0000256" key="1">
    <source>
        <dbReference type="ARBA" id="ARBA00001974"/>
    </source>
</evidence>
<evidence type="ECO:0000313" key="12">
    <source>
        <dbReference type="Proteomes" id="UP000612808"/>
    </source>
</evidence>
<dbReference type="PANTHER" id="PTHR43400:SF10">
    <property type="entry name" value="3-OXOSTEROID 1-DEHYDROGENASE"/>
    <property type="match status" value="1"/>
</dbReference>
<evidence type="ECO:0000256" key="5">
    <source>
        <dbReference type="ARBA" id="ARBA00023221"/>
    </source>
</evidence>
<dbReference type="SUPFAM" id="SSF51905">
    <property type="entry name" value="FAD/NAD(P)-binding domain"/>
    <property type="match status" value="1"/>
</dbReference>
<keyword evidence="3" id="KW-0274">FAD</keyword>
<dbReference type="FunFam" id="3.50.50.60:FF:000208">
    <property type="entry name" value="3-ketosteroid dehydrogenase"/>
    <property type="match status" value="1"/>
</dbReference>
<protein>
    <recommendedName>
        <fullName evidence="9">3-oxosteroid 1-dehydrogenase</fullName>
        <ecNumber evidence="8">1.3.99.4</ecNumber>
    </recommendedName>
</protein>
<dbReference type="InterPro" id="IPR050315">
    <property type="entry name" value="FAD-oxidoreductase_2"/>
</dbReference>
<name>A0A8J3J451_9ACTN</name>
<dbReference type="InterPro" id="IPR027477">
    <property type="entry name" value="Succ_DH/fumarate_Rdtase_cat_sf"/>
</dbReference>
<evidence type="ECO:0000256" key="7">
    <source>
        <dbReference type="ARBA" id="ARBA00061147"/>
    </source>
</evidence>
<comment type="catalytic activity">
    <reaction evidence="6">
        <text>a 3-oxosteroid + A = a 3-oxo-Delta(1)-steroid + AH2</text>
        <dbReference type="Rhea" id="RHEA:13329"/>
        <dbReference type="ChEBI" id="CHEBI:13193"/>
        <dbReference type="ChEBI" id="CHEBI:17499"/>
        <dbReference type="ChEBI" id="CHEBI:20156"/>
        <dbReference type="ChEBI" id="CHEBI:47788"/>
        <dbReference type="EC" id="1.3.99.4"/>
    </reaction>
</comment>
<dbReference type="AlphaFoldDB" id="A0A8J3J451"/>
<evidence type="ECO:0000256" key="2">
    <source>
        <dbReference type="ARBA" id="ARBA00022630"/>
    </source>
</evidence>